<sequence length="108" mass="11950">MKNTLAVTLLALLVSTSANAEISYSKYTEQESFGPYARLLTSFNEVKVVKTANGGEITCRVDVSNGDTVVKGKERSVTESELAISPLKACLKKFEARRLADRGDFWWK</sequence>
<dbReference type="AlphaFoldDB" id="A0A5R9IRV0"/>
<accession>A0A5R9IRV0</accession>
<name>A0A5R9IRV0_9GAMM</name>
<dbReference type="OrthoDB" id="6388657at2"/>
<feature type="chain" id="PRO_5024413089" evidence="1">
    <location>
        <begin position="21"/>
        <end position="108"/>
    </location>
</feature>
<keyword evidence="1" id="KW-0732">Signal</keyword>
<feature type="signal peptide" evidence="1">
    <location>
        <begin position="1"/>
        <end position="20"/>
    </location>
</feature>
<reference evidence="2 3" key="1">
    <citation type="submission" date="2019-05" db="EMBL/GenBank/DDBJ databases">
        <title>Genome sequences of Thalassotalea litorea 1K03283.</title>
        <authorList>
            <person name="Zhang D."/>
        </authorList>
    </citation>
    <scope>NUCLEOTIDE SEQUENCE [LARGE SCALE GENOMIC DNA]</scope>
    <source>
        <strain evidence="2 3">MCCC 1K03283</strain>
    </source>
</reference>
<evidence type="ECO:0000313" key="2">
    <source>
        <dbReference type="EMBL" id="TLU67349.1"/>
    </source>
</evidence>
<gene>
    <name evidence="2" type="ORF">FE810_03450</name>
</gene>
<evidence type="ECO:0000256" key="1">
    <source>
        <dbReference type="SAM" id="SignalP"/>
    </source>
</evidence>
<evidence type="ECO:0000313" key="3">
    <source>
        <dbReference type="Proteomes" id="UP000307790"/>
    </source>
</evidence>
<keyword evidence="3" id="KW-1185">Reference proteome</keyword>
<proteinExistence type="predicted"/>
<organism evidence="2 3">
    <name type="scientific">Thalassotalea litorea</name>
    <dbReference type="NCBI Taxonomy" id="2020715"/>
    <lineage>
        <taxon>Bacteria</taxon>
        <taxon>Pseudomonadati</taxon>
        <taxon>Pseudomonadota</taxon>
        <taxon>Gammaproteobacteria</taxon>
        <taxon>Alteromonadales</taxon>
        <taxon>Colwelliaceae</taxon>
        <taxon>Thalassotalea</taxon>
    </lineage>
</organism>
<dbReference type="RefSeq" id="WP_138318631.1">
    <property type="nucleotide sequence ID" value="NZ_VCBC01000003.1"/>
</dbReference>
<comment type="caution">
    <text evidence="2">The sequence shown here is derived from an EMBL/GenBank/DDBJ whole genome shotgun (WGS) entry which is preliminary data.</text>
</comment>
<dbReference type="Proteomes" id="UP000307790">
    <property type="component" value="Unassembled WGS sequence"/>
</dbReference>
<protein>
    <submittedName>
        <fullName evidence="2">Uncharacterized protein</fullName>
    </submittedName>
</protein>
<dbReference type="EMBL" id="VCBC01000003">
    <property type="protein sequence ID" value="TLU67349.1"/>
    <property type="molecule type" value="Genomic_DNA"/>
</dbReference>